<feature type="transmembrane region" description="Helical" evidence="7">
    <location>
        <begin position="21"/>
        <end position="42"/>
    </location>
</feature>
<comment type="caution">
    <text evidence="8">The sequence shown here is derived from an EMBL/GenBank/DDBJ whole genome shotgun (WGS) entry which is preliminary data.</text>
</comment>
<reference evidence="8 9" key="1">
    <citation type="submission" date="2019-01" db="EMBL/GenBank/DDBJ databases">
        <title>Blautia sp. nov. KGMB01111 isolated human feces.</title>
        <authorList>
            <person name="Park J.-E."/>
            <person name="Kim J.-S."/>
            <person name="Park S.-H."/>
        </authorList>
    </citation>
    <scope>NUCLEOTIDE SEQUENCE [LARGE SCALE GENOMIC DNA]</scope>
    <source>
        <strain evidence="8 9">KGMB01111</strain>
    </source>
</reference>
<dbReference type="GO" id="GO:0015297">
    <property type="term" value="F:antiporter activity"/>
    <property type="evidence" value="ECO:0007669"/>
    <property type="project" value="InterPro"/>
</dbReference>
<feature type="transmembrane region" description="Helical" evidence="7">
    <location>
        <begin position="103"/>
        <end position="128"/>
    </location>
</feature>
<keyword evidence="6 7" id="KW-0472">Membrane</keyword>
<evidence type="ECO:0000256" key="7">
    <source>
        <dbReference type="SAM" id="Phobius"/>
    </source>
</evidence>
<sequence length="460" mass="50399">MKREKSKVKENKSNSLIEGNIGKAILFFVLPLIVGSLIQQLYVTVDAIIVGRFAGKVGLAAIDSINTLFKFPINFMNGLAAGATIIISRYFGAKAIEHLHRSIRTAVTIAFVLGIISSFGGVLLAPQLLKLMRVPADIYRDTLIYCTIYFGGLWSLILYNMAAGILRAFGDSKRPLYVLLVSSCINILGDLLLVGVLHLGVGGAAAATVAAQIVSVVLTFLFLAREEHLRGKVHVWHLHFGREHMAMMIRTGFPLALQSMLFPIANSIVQASVNTMGTDSIAAWSICDKLNMLIWLLADSMGPAMTTYVAQNLGAGQKERVKKGAVIGTGISVLAVGVVSLFLFFASGWVGPWFIDKKDAQLLIPLVVKYMQMMAPFYLFYAIAEALSGASCGLGETVAPMITTLLSICLFRVCSIWVILPKFETMECIIWIYIASWIVAGLSFIGLFWYKSRRKLQEDR</sequence>
<evidence type="ECO:0000256" key="4">
    <source>
        <dbReference type="ARBA" id="ARBA00022692"/>
    </source>
</evidence>
<evidence type="ECO:0000313" key="8">
    <source>
        <dbReference type="EMBL" id="RXS75461.1"/>
    </source>
</evidence>
<keyword evidence="2" id="KW-0813">Transport</keyword>
<keyword evidence="5 7" id="KW-1133">Transmembrane helix</keyword>
<evidence type="ECO:0000256" key="6">
    <source>
        <dbReference type="ARBA" id="ARBA00023136"/>
    </source>
</evidence>
<evidence type="ECO:0000256" key="2">
    <source>
        <dbReference type="ARBA" id="ARBA00022448"/>
    </source>
</evidence>
<feature type="transmembrane region" description="Helical" evidence="7">
    <location>
        <begin position="73"/>
        <end position="91"/>
    </location>
</feature>
<dbReference type="AlphaFoldDB" id="A0A4Q1RIB4"/>
<dbReference type="InterPro" id="IPR002528">
    <property type="entry name" value="MATE_fam"/>
</dbReference>
<evidence type="ECO:0000256" key="3">
    <source>
        <dbReference type="ARBA" id="ARBA00022475"/>
    </source>
</evidence>
<keyword evidence="9" id="KW-1185">Reference proteome</keyword>
<dbReference type="Proteomes" id="UP000290106">
    <property type="component" value="Unassembled WGS sequence"/>
</dbReference>
<feature type="transmembrane region" description="Helical" evidence="7">
    <location>
        <begin position="399"/>
        <end position="418"/>
    </location>
</feature>
<dbReference type="EMBL" id="SDKC01000001">
    <property type="protein sequence ID" value="RXS75461.1"/>
    <property type="molecule type" value="Genomic_DNA"/>
</dbReference>
<comment type="subcellular location">
    <subcellularLocation>
        <location evidence="1">Cell membrane</location>
        <topology evidence="1">Multi-pass membrane protein</topology>
    </subcellularLocation>
</comment>
<protein>
    <submittedName>
        <fullName evidence="8">MATE family efflux transporter</fullName>
    </submittedName>
</protein>
<dbReference type="InterPro" id="IPR052031">
    <property type="entry name" value="Membrane_Transporter-Flippase"/>
</dbReference>
<evidence type="ECO:0000313" key="9">
    <source>
        <dbReference type="Proteomes" id="UP000290106"/>
    </source>
</evidence>
<dbReference type="OrthoDB" id="9776324at2"/>
<gene>
    <name evidence="8" type="ORF">ETP43_09695</name>
</gene>
<dbReference type="InterPro" id="IPR048279">
    <property type="entry name" value="MdtK-like"/>
</dbReference>
<evidence type="ECO:0000256" key="1">
    <source>
        <dbReference type="ARBA" id="ARBA00004651"/>
    </source>
</evidence>
<evidence type="ECO:0000256" key="5">
    <source>
        <dbReference type="ARBA" id="ARBA00022989"/>
    </source>
</evidence>
<keyword evidence="4 7" id="KW-0812">Transmembrane</keyword>
<feature type="transmembrane region" description="Helical" evidence="7">
    <location>
        <begin position="148"/>
        <end position="169"/>
    </location>
</feature>
<organism evidence="8 9">
    <name type="scientific">Blautia faecicola</name>
    <dbReference type="NCBI Taxonomy" id="2509240"/>
    <lineage>
        <taxon>Bacteria</taxon>
        <taxon>Bacillati</taxon>
        <taxon>Bacillota</taxon>
        <taxon>Clostridia</taxon>
        <taxon>Lachnospirales</taxon>
        <taxon>Lachnospiraceae</taxon>
        <taxon>Blautia</taxon>
    </lineage>
</organism>
<dbReference type="PIRSF" id="PIRSF006603">
    <property type="entry name" value="DinF"/>
    <property type="match status" value="1"/>
</dbReference>
<proteinExistence type="predicted"/>
<feature type="transmembrane region" description="Helical" evidence="7">
    <location>
        <begin position="370"/>
        <end position="387"/>
    </location>
</feature>
<feature type="transmembrane region" description="Helical" evidence="7">
    <location>
        <begin position="176"/>
        <end position="197"/>
    </location>
</feature>
<dbReference type="Pfam" id="PF01554">
    <property type="entry name" value="MatE"/>
    <property type="match status" value="2"/>
</dbReference>
<keyword evidence="3" id="KW-1003">Cell membrane</keyword>
<feature type="transmembrane region" description="Helical" evidence="7">
    <location>
        <begin position="430"/>
        <end position="450"/>
    </location>
</feature>
<accession>A0A4Q1RIB4</accession>
<dbReference type="PANTHER" id="PTHR43549">
    <property type="entry name" value="MULTIDRUG RESISTANCE PROTEIN YPNP-RELATED"/>
    <property type="match status" value="1"/>
</dbReference>
<dbReference type="PANTHER" id="PTHR43549:SF3">
    <property type="entry name" value="MULTIDRUG RESISTANCE PROTEIN YPNP-RELATED"/>
    <property type="match status" value="1"/>
</dbReference>
<dbReference type="GO" id="GO:0005886">
    <property type="term" value="C:plasma membrane"/>
    <property type="evidence" value="ECO:0007669"/>
    <property type="project" value="UniProtKB-SubCell"/>
</dbReference>
<dbReference type="NCBIfam" id="TIGR00797">
    <property type="entry name" value="matE"/>
    <property type="match status" value="1"/>
</dbReference>
<dbReference type="GO" id="GO:0042910">
    <property type="term" value="F:xenobiotic transmembrane transporter activity"/>
    <property type="evidence" value="ECO:0007669"/>
    <property type="project" value="InterPro"/>
</dbReference>
<feature type="transmembrane region" description="Helical" evidence="7">
    <location>
        <begin position="325"/>
        <end position="350"/>
    </location>
</feature>
<name>A0A4Q1RIB4_9FIRM</name>
<feature type="transmembrane region" description="Helical" evidence="7">
    <location>
        <begin position="203"/>
        <end position="224"/>
    </location>
</feature>